<evidence type="ECO:0000313" key="4">
    <source>
        <dbReference type="EMBL" id="TDD96787.1"/>
    </source>
</evidence>
<dbReference type="SUPFAM" id="SSF55347">
    <property type="entry name" value="Glyceraldehyde-3-phosphate dehydrogenase-like, C-terminal domain"/>
    <property type="match status" value="1"/>
</dbReference>
<dbReference type="InterPro" id="IPR050463">
    <property type="entry name" value="Gfo/Idh/MocA_oxidrdct_glycsds"/>
</dbReference>
<reference evidence="4 5" key="1">
    <citation type="submission" date="2019-03" db="EMBL/GenBank/DDBJ databases">
        <title>Draft genome sequences of novel Actinobacteria.</title>
        <authorList>
            <person name="Sahin N."/>
            <person name="Ay H."/>
            <person name="Saygin H."/>
        </authorList>
    </citation>
    <scope>NUCLEOTIDE SEQUENCE [LARGE SCALE GENOMIC DNA]</scope>
    <source>
        <strain evidence="4 5">H3C3</strain>
    </source>
</reference>
<protein>
    <submittedName>
        <fullName evidence="4">Gfo/Idh/MocA family oxidoreductase</fullName>
    </submittedName>
</protein>
<dbReference type="OrthoDB" id="103047at2"/>
<comment type="caution">
    <text evidence="4">The sequence shown here is derived from an EMBL/GenBank/DDBJ whole genome shotgun (WGS) entry which is preliminary data.</text>
</comment>
<dbReference type="Gene3D" id="3.40.50.720">
    <property type="entry name" value="NAD(P)-binding Rossmann-like Domain"/>
    <property type="match status" value="1"/>
</dbReference>
<dbReference type="Gene3D" id="3.30.360.10">
    <property type="entry name" value="Dihydrodipicolinate Reductase, domain 2"/>
    <property type="match status" value="1"/>
</dbReference>
<dbReference type="InterPro" id="IPR036291">
    <property type="entry name" value="NAD(P)-bd_dom_sf"/>
</dbReference>
<dbReference type="PANTHER" id="PTHR43818:SF11">
    <property type="entry name" value="BCDNA.GH03377"/>
    <property type="match status" value="1"/>
</dbReference>
<evidence type="ECO:0000259" key="2">
    <source>
        <dbReference type="Pfam" id="PF01408"/>
    </source>
</evidence>
<accession>A0A4V2YZF0</accession>
<dbReference type="InterPro" id="IPR055170">
    <property type="entry name" value="GFO_IDH_MocA-like_dom"/>
</dbReference>
<proteinExistence type="predicted"/>
<sequence>MTIRWGILGCGEAAEVKSGPALRQVSGSQVTAVMRRDTSKAEDYARRHGVGRWHGDAGALIGDGDVDAVYLATPPHMHLEYGLEVCAAGKPLLVERPMGRNEEEAAALAGAFEAARLPLFAAYYRRALPRFAKAKEIIDAGVLGTVTSVHYRLCHPRLHWAPDPATEWRVRPEVSGGGFFVDFGCHVVDLVDFLCGPIDEVSGHVRSGPGGLPEGDVVMSFRTASGVLGAGAWCFATGMRDDALDIVGTRGRMRLRIYWNHRIELDGDFGSRRLSCPDPPHVYTPFVEEIVSALADRPTPVGSAAAAVRANRVMDTVLGRKAEVR</sequence>
<dbReference type="AlphaFoldDB" id="A0A4V2YZF0"/>
<dbReference type="Pfam" id="PF22725">
    <property type="entry name" value="GFO_IDH_MocA_C3"/>
    <property type="match status" value="1"/>
</dbReference>
<dbReference type="GO" id="GO:0016491">
    <property type="term" value="F:oxidoreductase activity"/>
    <property type="evidence" value="ECO:0007669"/>
    <property type="project" value="UniProtKB-KW"/>
</dbReference>
<dbReference type="InterPro" id="IPR000683">
    <property type="entry name" value="Gfo/Idh/MocA-like_OxRdtase_N"/>
</dbReference>
<feature type="domain" description="GFO/IDH/MocA-like oxidoreductase" evidence="3">
    <location>
        <begin position="131"/>
        <end position="253"/>
    </location>
</feature>
<gene>
    <name evidence="4" type="ORF">E1298_02050</name>
</gene>
<organism evidence="4 5">
    <name type="scientific">Actinomadura rubrisoli</name>
    <dbReference type="NCBI Taxonomy" id="2530368"/>
    <lineage>
        <taxon>Bacteria</taxon>
        <taxon>Bacillati</taxon>
        <taxon>Actinomycetota</taxon>
        <taxon>Actinomycetes</taxon>
        <taxon>Streptosporangiales</taxon>
        <taxon>Thermomonosporaceae</taxon>
        <taxon>Actinomadura</taxon>
    </lineage>
</organism>
<dbReference type="GO" id="GO:0000166">
    <property type="term" value="F:nucleotide binding"/>
    <property type="evidence" value="ECO:0007669"/>
    <property type="project" value="InterPro"/>
</dbReference>
<evidence type="ECO:0000313" key="5">
    <source>
        <dbReference type="Proteomes" id="UP000294513"/>
    </source>
</evidence>
<dbReference type="Pfam" id="PF01408">
    <property type="entry name" value="GFO_IDH_MocA"/>
    <property type="match status" value="1"/>
</dbReference>
<keyword evidence="1" id="KW-0560">Oxidoreductase</keyword>
<dbReference type="Proteomes" id="UP000294513">
    <property type="component" value="Unassembled WGS sequence"/>
</dbReference>
<dbReference type="RefSeq" id="WP_131889005.1">
    <property type="nucleotide sequence ID" value="NZ_SMKU01000004.1"/>
</dbReference>
<dbReference type="EMBL" id="SMKU01000004">
    <property type="protein sequence ID" value="TDD96787.1"/>
    <property type="molecule type" value="Genomic_DNA"/>
</dbReference>
<keyword evidence="5" id="KW-1185">Reference proteome</keyword>
<dbReference type="SUPFAM" id="SSF51735">
    <property type="entry name" value="NAD(P)-binding Rossmann-fold domains"/>
    <property type="match status" value="1"/>
</dbReference>
<name>A0A4V2YZF0_9ACTN</name>
<dbReference type="PANTHER" id="PTHR43818">
    <property type="entry name" value="BCDNA.GH03377"/>
    <property type="match status" value="1"/>
</dbReference>
<evidence type="ECO:0000256" key="1">
    <source>
        <dbReference type="ARBA" id="ARBA00023002"/>
    </source>
</evidence>
<feature type="domain" description="Gfo/Idh/MocA-like oxidoreductase N-terminal" evidence="2">
    <location>
        <begin position="3"/>
        <end position="117"/>
    </location>
</feature>
<evidence type="ECO:0000259" key="3">
    <source>
        <dbReference type="Pfam" id="PF22725"/>
    </source>
</evidence>